<feature type="chain" id="PRO_5046682424" description="Copper amine oxidase-like N-terminal domain-containing protein" evidence="1">
    <location>
        <begin position="29"/>
        <end position="417"/>
    </location>
</feature>
<dbReference type="EMBL" id="CP027059">
    <property type="protein sequence ID" value="UQZ85261.1"/>
    <property type="molecule type" value="Genomic_DNA"/>
</dbReference>
<reference evidence="2" key="1">
    <citation type="submission" date="2018-02" db="EMBL/GenBank/DDBJ databases">
        <authorList>
            <person name="Kim S.-K."/>
            <person name="Jung H.-I."/>
            <person name="Lee S.-W."/>
        </authorList>
    </citation>
    <scope>NUCLEOTIDE SEQUENCE</scope>
    <source>
        <strain evidence="2">SK3146</strain>
    </source>
</reference>
<gene>
    <name evidence="2" type="ORF">SK3146_04550</name>
</gene>
<dbReference type="RefSeq" id="WP_249860921.1">
    <property type="nucleotide sequence ID" value="NZ_CP027059.1"/>
</dbReference>
<name>A0ABY4RRT5_9BACL</name>
<protein>
    <recommendedName>
        <fullName evidence="4">Copper amine oxidase-like N-terminal domain-containing protein</fullName>
    </recommendedName>
</protein>
<evidence type="ECO:0000313" key="3">
    <source>
        <dbReference type="Proteomes" id="UP001057134"/>
    </source>
</evidence>
<keyword evidence="1" id="KW-0732">Signal</keyword>
<evidence type="ECO:0008006" key="4">
    <source>
        <dbReference type="Google" id="ProtNLM"/>
    </source>
</evidence>
<feature type="signal peptide" evidence="1">
    <location>
        <begin position="1"/>
        <end position="28"/>
    </location>
</feature>
<reference evidence="2" key="2">
    <citation type="journal article" date="2021" name="J Anim Sci Technol">
        <title>Complete genome sequence of Paenibacillus konkukensis sp. nov. SK3146 as a potential probiotic strain.</title>
        <authorList>
            <person name="Jung H.I."/>
            <person name="Park S."/>
            <person name="Niu K.M."/>
            <person name="Lee S.W."/>
            <person name="Kothari D."/>
            <person name="Yi K.J."/>
            <person name="Kim S.K."/>
        </authorList>
    </citation>
    <scope>NUCLEOTIDE SEQUENCE</scope>
    <source>
        <strain evidence="2">SK3146</strain>
    </source>
</reference>
<proteinExistence type="predicted"/>
<dbReference type="Proteomes" id="UP001057134">
    <property type="component" value="Chromosome"/>
</dbReference>
<keyword evidence="3" id="KW-1185">Reference proteome</keyword>
<accession>A0ABY4RRT5</accession>
<organism evidence="2 3">
    <name type="scientific">Paenibacillus konkukensis</name>
    <dbReference type="NCBI Taxonomy" id="2020716"/>
    <lineage>
        <taxon>Bacteria</taxon>
        <taxon>Bacillati</taxon>
        <taxon>Bacillota</taxon>
        <taxon>Bacilli</taxon>
        <taxon>Bacillales</taxon>
        <taxon>Paenibacillaceae</taxon>
        <taxon>Paenibacillus</taxon>
    </lineage>
</organism>
<evidence type="ECO:0000313" key="2">
    <source>
        <dbReference type="EMBL" id="UQZ85261.1"/>
    </source>
</evidence>
<sequence>MKIKKLWPLVAILLAVSASISWTPHAQADTEVPIGTPIGTVLTTDIKADIHGEVIPSMNIDGYTAIAAEDLRRYGFDVAWIPKYRRVEITYTPGKPISPLEDSLRDAVSIGEKIGDVLSTDIRVYYFGQPIPSYNIEGRTAISLNDLSSFGQVEWKEQDRKLSYIPSVKFSHDSLKDAPPLVVRLTNAKGLGPISVTGSDLRLDGAAFGRVVGDDPMLPVRQLAEKLGYETEWRHDGSLVIDDGTSRFHIINGLSGPMQYWLGGEAEGFDWYRSPVIGSEEIFIHEQDVRSLFGCTTESVDSSNEGISFSLSCAGYQVEDHGVPQTFSGLKNGLQTVTYLGGNKFPAPELQLYNAGEGRSLRSNLFHISEGGAAEGGYAKYTLASEAPNDTTDNNMVLQLTDGHKILYKKVIFADGE</sequence>
<evidence type="ECO:0000256" key="1">
    <source>
        <dbReference type="SAM" id="SignalP"/>
    </source>
</evidence>